<comment type="similarity">
    <text evidence="2">Belongs to the Mediator complex subunit 12 family.</text>
</comment>
<evidence type="ECO:0000256" key="1">
    <source>
        <dbReference type="ARBA" id="ARBA00004123"/>
    </source>
</evidence>
<accession>A0AAN7BXK4</accession>
<evidence type="ECO:0000256" key="4">
    <source>
        <dbReference type="ARBA" id="ARBA00019622"/>
    </source>
</evidence>
<evidence type="ECO:0000256" key="12">
    <source>
        <dbReference type="SAM" id="MobiDB-lite"/>
    </source>
</evidence>
<feature type="compositionally biased region" description="Pro residues" evidence="12">
    <location>
        <begin position="172"/>
        <end position="181"/>
    </location>
</feature>
<comment type="subunit">
    <text evidence="3">Component of the SRB8-11 complex, which itself associates with the Mediator complex.</text>
</comment>
<dbReference type="Proteomes" id="UP001301958">
    <property type="component" value="Unassembled WGS sequence"/>
</dbReference>
<comment type="function">
    <text evidence="10">Component of the SRB8-11 complex. The SRB8-11 complex is a regulatory module of the Mediator complex which is itself involved in regulation of basal and activated RNA polymerase II-dependent transcription. The SRB8-11 complex may be involved in the transcriptional repression of a subset of genes regulated by Mediator. It may inhibit the association of the Mediator complex with RNA polymerase II to form the holoenzyme complex.</text>
</comment>
<evidence type="ECO:0000256" key="10">
    <source>
        <dbReference type="ARBA" id="ARBA00025661"/>
    </source>
</evidence>
<evidence type="ECO:0000256" key="3">
    <source>
        <dbReference type="ARBA" id="ARBA00011629"/>
    </source>
</evidence>
<dbReference type="Pfam" id="PF09497">
    <property type="entry name" value="Med12"/>
    <property type="match status" value="1"/>
</dbReference>
<keyword evidence="9" id="KW-0539">Nucleus</keyword>
<feature type="compositionally biased region" description="Basic and acidic residues" evidence="12">
    <location>
        <begin position="184"/>
        <end position="193"/>
    </location>
</feature>
<evidence type="ECO:0000256" key="5">
    <source>
        <dbReference type="ARBA" id="ARBA00022491"/>
    </source>
</evidence>
<sequence length="1739" mass="192818">MTSRPPLGVQRRPPQQRKLSGPSLSQRPPLPPSPIRKETTVIDLTSPEATDAASIPPLPAPPPQSQPPQHPARFLAQRRGGSRLKLELKLEDGADDNITQAGISESPKPIESSKPSTPSRIVHNVVQAPSNEPGEPSPNPSVPPQATDGDVAMPFPKRRKRQAPPDTELDNLPPPPPPLPPRQAKKDPSKKEAAAQIWKVEIPADAPRYYIRGNGNGKGSGNGNGDSQVKKRIQASAIPMGPPPISGLGTGSSMNMGMGMGVGMGVGMSIGTAMGMGTNFGSKSGLGPEKGNPPPTVGYADFFPWTGNHPEDKWSENIIRQGYFDRPGFNPNPETQSAKATLFPALKGKSGLNALSQLFTSMLGHRRHHTHITANRTFRPPPRVTIPDSKREIWLNDLANPATPLRKFSRTIPHGIRNQVLLEQCLNKKIPIDRAVWLTKCVGANEIRAGKRNKGGVMSAAHRLGGEIHWIKEWTGHIEKFMENVLFMAGDNDWRSKVDYSIVLVSKLYEQHLLDREHFMEWLVSGFEGSKHQKLPMWMFITEIYWKDILKVRRYGRRLVAALVTHHHLVLHNPDKDLLKTLPARLTRMLSTVILGSPENFICPSVWFKYRDTIKTCLPAADEARQKAFMAISSRNEQLVAYANRSQPATRHILVQLLDRAPSQTIQEGLAHNCWNISKDKSALARALLEWSTSIYRPGKTKIYVASEIFRNWARNGLDVTREVLAFLDTDPCEEKERKDDFYHLVAELVRYGMFQLPLYGQWLIARGGLTNPDDVETDGPAATRLLVEIPPMFLSEPHREIRSGILRRANFNVADQEQDKQVAMKFIWHFLGYELDPADPIRQRKQWSTKKLIKMISSSGRALKTEVSGVIREWLDSGSFPDWGPKGNQVARQRISFSTFTGVRTVLEAAEDLHMLADVVRIAIDKTTDPETLAAITNTVCRHVDVFAVLGEYKVMFVCLNKRLRMVYRAQGVAARPFLAALISLAPRIPCTEQLSVVLSRELAMCDRRNPVDVCSPVSDNMLTRRLQDDDSDLEEIEKALAAGTSMDRKTLENIFHTIIQRLQTIWDKGVPEVPRAYAVLLARLRRFDIPHFDSVMGKWLAYLRTSITRPPVQHIFPVLVSAGCLNWRAILSTTLDSSTMMPPPSTGSAWPQVVQITSRTWYLQDTLCLLMTPLPSDYKFITSEERYRFTNLQQHILRDRPKEVLNLVGLAMAEYLYCRVVNGVHKPQLLDEEDNQRRFFQLIKLLILKDAAGVGRALSMWASKNPEVFAESWIDGMTTKLLIPTADKQLHITFDQVLELTNEFTWPFCQVQLILGSTANAQSSQQAGERQPSHLDLLTKAMDRAIDKKNITWVGIVHSLNPEVIHHLRSRAHARFLGLIPSPRDPPPTGSSSEQPLQVAENLLSVIEALMRGSNSASSRPLQLGPEVAVKLTDLWELLCAPDFNGKQMVVNKWLPIVLNFITLHLQAFDASKPSTDLRAKLLVVCAGLIQELDYLHKPGLNTQALAKRIFDLSCILSDNLPEETRNLCIRAIKDSSVSADPRMRYVFGIMSGPQSENLMLSSRETVSPAAAAMASTIASASVAGRATSSTPVPTSAPGLPLKPSSVPGLPPKPNCVPGLPPKPTSAPKPTPTGAAKQSSTAGPNTATPSSNNNTNTVSNSNNNINNMPFGTPPIASMILGTPPALWGVEKPGVERLSPFTVKTWDIVNVMPQSVGENDTSLSLALFEARGQRAWPK</sequence>
<dbReference type="GO" id="GO:0003712">
    <property type="term" value="F:transcription coregulator activity"/>
    <property type="evidence" value="ECO:0007669"/>
    <property type="project" value="InterPro"/>
</dbReference>
<proteinExistence type="inferred from homology"/>
<evidence type="ECO:0000313" key="14">
    <source>
        <dbReference type="EMBL" id="KAK4231450.1"/>
    </source>
</evidence>
<comment type="subcellular location">
    <subcellularLocation>
        <location evidence="1">Nucleus</location>
    </subcellularLocation>
</comment>
<keyword evidence="15" id="KW-1185">Reference proteome</keyword>
<evidence type="ECO:0000256" key="6">
    <source>
        <dbReference type="ARBA" id="ARBA00023015"/>
    </source>
</evidence>
<feature type="compositionally biased region" description="Gly residues" evidence="12">
    <location>
        <begin position="214"/>
        <end position="224"/>
    </location>
</feature>
<feature type="compositionally biased region" description="Low complexity" evidence="12">
    <location>
        <begin position="103"/>
        <end position="119"/>
    </location>
</feature>
<evidence type="ECO:0000256" key="9">
    <source>
        <dbReference type="ARBA" id="ARBA00023242"/>
    </source>
</evidence>
<dbReference type="SMART" id="SM01281">
    <property type="entry name" value="Med12"/>
    <property type="match status" value="1"/>
</dbReference>
<feature type="region of interest" description="Disordered" evidence="12">
    <location>
        <begin position="1"/>
        <end position="228"/>
    </location>
</feature>
<dbReference type="GO" id="GO:0016592">
    <property type="term" value="C:mediator complex"/>
    <property type="evidence" value="ECO:0007669"/>
    <property type="project" value="InterPro"/>
</dbReference>
<feature type="compositionally biased region" description="Pro residues" evidence="12">
    <location>
        <begin position="56"/>
        <end position="70"/>
    </location>
</feature>
<feature type="region of interest" description="Disordered" evidence="12">
    <location>
        <begin position="1587"/>
        <end position="1668"/>
    </location>
</feature>
<protein>
    <recommendedName>
        <fullName evidence="4">Mediator of RNA polymerase II transcription subunit 12</fullName>
    </recommendedName>
    <alternativeName>
        <fullName evidence="11">Mediator complex subunit 12</fullName>
    </alternativeName>
</protein>
<reference evidence="14" key="2">
    <citation type="submission" date="2023-05" db="EMBL/GenBank/DDBJ databases">
        <authorList>
            <consortium name="Lawrence Berkeley National Laboratory"/>
            <person name="Steindorff A."/>
            <person name="Hensen N."/>
            <person name="Bonometti L."/>
            <person name="Westerberg I."/>
            <person name="Brannstrom I.O."/>
            <person name="Guillou S."/>
            <person name="Cros-Aarteil S."/>
            <person name="Calhoun S."/>
            <person name="Haridas S."/>
            <person name="Kuo A."/>
            <person name="Mondo S."/>
            <person name="Pangilinan J."/>
            <person name="Riley R."/>
            <person name="Labutti K."/>
            <person name="Andreopoulos B."/>
            <person name="Lipzen A."/>
            <person name="Chen C."/>
            <person name="Yanf M."/>
            <person name="Daum C."/>
            <person name="Ng V."/>
            <person name="Clum A."/>
            <person name="Ohm R."/>
            <person name="Martin F."/>
            <person name="Silar P."/>
            <person name="Natvig D."/>
            <person name="Lalanne C."/>
            <person name="Gautier V."/>
            <person name="Ament-Velasquez S.L."/>
            <person name="Kruys A."/>
            <person name="Hutchinson M.I."/>
            <person name="Powell A.J."/>
            <person name="Barry K."/>
            <person name="Miller A.N."/>
            <person name="Grigoriev I.V."/>
            <person name="Debuchy R."/>
            <person name="Gladieux P."/>
            <person name="Thoren M.H."/>
            <person name="Johannesson H."/>
        </authorList>
    </citation>
    <scope>NUCLEOTIDE SEQUENCE</scope>
    <source>
        <strain evidence="14">CBS 990.96</strain>
    </source>
</reference>
<keyword evidence="7" id="KW-0010">Activator</keyword>
<gene>
    <name evidence="14" type="ORF">QBC38DRAFT_439858</name>
</gene>
<feature type="domain" description="Mediator complex subunit Med12" evidence="13">
    <location>
        <begin position="377"/>
        <end position="440"/>
    </location>
</feature>
<dbReference type="InterPro" id="IPR019035">
    <property type="entry name" value="Mediator_Med12"/>
</dbReference>
<keyword evidence="5" id="KW-0678">Repressor</keyword>
<dbReference type="EMBL" id="MU865292">
    <property type="protein sequence ID" value="KAK4231450.1"/>
    <property type="molecule type" value="Genomic_DNA"/>
</dbReference>
<feature type="compositionally biased region" description="Pro residues" evidence="12">
    <location>
        <begin position="1611"/>
        <end position="1633"/>
    </location>
</feature>
<reference evidence="14" key="1">
    <citation type="journal article" date="2023" name="Mol. Phylogenet. Evol.">
        <title>Genome-scale phylogeny and comparative genomics of the fungal order Sordariales.</title>
        <authorList>
            <person name="Hensen N."/>
            <person name="Bonometti L."/>
            <person name="Westerberg I."/>
            <person name="Brannstrom I.O."/>
            <person name="Guillou S."/>
            <person name="Cros-Aarteil S."/>
            <person name="Calhoun S."/>
            <person name="Haridas S."/>
            <person name="Kuo A."/>
            <person name="Mondo S."/>
            <person name="Pangilinan J."/>
            <person name="Riley R."/>
            <person name="LaButti K."/>
            <person name="Andreopoulos B."/>
            <person name="Lipzen A."/>
            <person name="Chen C."/>
            <person name="Yan M."/>
            <person name="Daum C."/>
            <person name="Ng V."/>
            <person name="Clum A."/>
            <person name="Steindorff A."/>
            <person name="Ohm R.A."/>
            <person name="Martin F."/>
            <person name="Silar P."/>
            <person name="Natvig D.O."/>
            <person name="Lalanne C."/>
            <person name="Gautier V."/>
            <person name="Ament-Velasquez S.L."/>
            <person name="Kruys A."/>
            <person name="Hutchinson M.I."/>
            <person name="Powell A.J."/>
            <person name="Barry K."/>
            <person name="Miller A.N."/>
            <person name="Grigoriev I.V."/>
            <person name="Debuchy R."/>
            <person name="Gladieux P."/>
            <person name="Hiltunen Thoren M."/>
            <person name="Johannesson H."/>
        </authorList>
    </citation>
    <scope>NUCLEOTIDE SEQUENCE</scope>
    <source>
        <strain evidence="14">CBS 990.96</strain>
    </source>
</reference>
<evidence type="ECO:0000256" key="7">
    <source>
        <dbReference type="ARBA" id="ARBA00023159"/>
    </source>
</evidence>
<keyword evidence="8" id="KW-0804">Transcription</keyword>
<organism evidence="14 15">
    <name type="scientific">Podospora fimiseda</name>
    <dbReference type="NCBI Taxonomy" id="252190"/>
    <lineage>
        <taxon>Eukaryota</taxon>
        <taxon>Fungi</taxon>
        <taxon>Dikarya</taxon>
        <taxon>Ascomycota</taxon>
        <taxon>Pezizomycotina</taxon>
        <taxon>Sordariomycetes</taxon>
        <taxon>Sordariomycetidae</taxon>
        <taxon>Sordariales</taxon>
        <taxon>Podosporaceae</taxon>
        <taxon>Podospora</taxon>
    </lineage>
</organism>
<evidence type="ECO:0000256" key="2">
    <source>
        <dbReference type="ARBA" id="ARBA00010289"/>
    </source>
</evidence>
<feature type="compositionally biased region" description="Low complexity" evidence="12">
    <location>
        <begin position="1647"/>
        <end position="1668"/>
    </location>
</feature>
<comment type="caution">
    <text evidence="14">The sequence shown here is derived from an EMBL/GenBank/DDBJ whole genome shotgun (WGS) entry which is preliminary data.</text>
</comment>
<name>A0AAN7BXK4_9PEZI</name>
<evidence type="ECO:0000256" key="11">
    <source>
        <dbReference type="ARBA" id="ARBA00032010"/>
    </source>
</evidence>
<evidence type="ECO:0000259" key="13">
    <source>
        <dbReference type="SMART" id="SM01281"/>
    </source>
</evidence>
<evidence type="ECO:0000313" key="15">
    <source>
        <dbReference type="Proteomes" id="UP001301958"/>
    </source>
</evidence>
<keyword evidence="6" id="KW-0805">Transcription regulation</keyword>
<dbReference type="GO" id="GO:0006357">
    <property type="term" value="P:regulation of transcription by RNA polymerase II"/>
    <property type="evidence" value="ECO:0007669"/>
    <property type="project" value="InterPro"/>
</dbReference>
<evidence type="ECO:0000256" key="8">
    <source>
        <dbReference type="ARBA" id="ARBA00023163"/>
    </source>
</evidence>
<dbReference type="PANTHER" id="PTHR46567">
    <property type="entry name" value="MEDIATOR OF RNA POLYMERASE II TRANSCRIPTION SUBUNIT 12"/>
    <property type="match status" value="1"/>
</dbReference>
<dbReference type="PANTHER" id="PTHR46567:SF1">
    <property type="entry name" value="MEDIATOR OF RNA POLYMERASE II TRANSCRIPTION SUBUNIT 12"/>
    <property type="match status" value="1"/>
</dbReference>
<dbReference type="InterPro" id="IPR057344">
    <property type="entry name" value="ARM_SRB8"/>
</dbReference>
<dbReference type="Pfam" id="PF25326">
    <property type="entry name" value="ARM_SRB8"/>
    <property type="match status" value="1"/>
</dbReference>